<evidence type="ECO:0000256" key="8">
    <source>
        <dbReference type="SAM" id="Phobius"/>
    </source>
</evidence>
<evidence type="ECO:0000256" key="6">
    <source>
        <dbReference type="ARBA" id="ARBA00023136"/>
    </source>
</evidence>
<dbReference type="InterPro" id="IPR000715">
    <property type="entry name" value="Glycosyl_transferase_4"/>
</dbReference>
<feature type="transmembrane region" description="Helical" evidence="8">
    <location>
        <begin position="221"/>
        <end position="243"/>
    </location>
</feature>
<dbReference type="KEGG" id="tti:THITH_05570"/>
<dbReference type="GO" id="GO:0046872">
    <property type="term" value="F:metal ion binding"/>
    <property type="evidence" value="ECO:0007669"/>
    <property type="project" value="UniProtKB-KW"/>
</dbReference>
<keyword evidence="10" id="KW-1185">Reference proteome</keyword>
<feature type="transmembrane region" description="Helical" evidence="8">
    <location>
        <begin position="26"/>
        <end position="45"/>
    </location>
</feature>
<dbReference type="PANTHER" id="PTHR22926:SF3">
    <property type="entry name" value="UNDECAPRENYL-PHOSPHATE ALPHA-N-ACETYLGLUCOSAMINYL 1-PHOSPHATE TRANSFERASE"/>
    <property type="match status" value="1"/>
</dbReference>
<keyword evidence="7" id="KW-0479">Metal-binding</keyword>
<feature type="transmembrane region" description="Helical" evidence="8">
    <location>
        <begin position="165"/>
        <end position="183"/>
    </location>
</feature>
<feature type="transmembrane region" description="Helical" evidence="8">
    <location>
        <begin position="303"/>
        <end position="324"/>
    </location>
</feature>
<keyword evidence="3 9" id="KW-0808">Transferase</keyword>
<name>W0DKQ5_9GAMM</name>
<feature type="transmembrane region" description="Helical" evidence="8">
    <location>
        <begin position="139"/>
        <end position="159"/>
    </location>
</feature>
<dbReference type="CDD" id="cd06853">
    <property type="entry name" value="GT_WecA_like"/>
    <property type="match status" value="1"/>
</dbReference>
<keyword evidence="2" id="KW-1003">Cell membrane</keyword>
<accession>W0DKQ5</accession>
<dbReference type="Pfam" id="PF00953">
    <property type="entry name" value="Glycos_transf_4"/>
    <property type="match status" value="1"/>
</dbReference>
<keyword evidence="5 8" id="KW-1133">Transmembrane helix</keyword>
<comment type="cofactor">
    <cofactor evidence="7">
        <name>Mg(2+)</name>
        <dbReference type="ChEBI" id="CHEBI:18420"/>
    </cofactor>
</comment>
<dbReference type="PANTHER" id="PTHR22926">
    <property type="entry name" value="PHOSPHO-N-ACETYLMURAMOYL-PENTAPEPTIDE-TRANSFERASE"/>
    <property type="match status" value="1"/>
</dbReference>
<gene>
    <name evidence="9" type="ORF">THITH_05570</name>
</gene>
<organism evidence="9 10">
    <name type="scientific">Thioalkalivibrio paradoxus ARh 1</name>
    <dbReference type="NCBI Taxonomy" id="713585"/>
    <lineage>
        <taxon>Bacteria</taxon>
        <taxon>Pseudomonadati</taxon>
        <taxon>Pseudomonadota</taxon>
        <taxon>Gammaproteobacteria</taxon>
        <taxon>Chromatiales</taxon>
        <taxon>Ectothiorhodospiraceae</taxon>
        <taxon>Thioalkalivibrio</taxon>
    </lineage>
</organism>
<keyword evidence="7" id="KW-0460">Magnesium</keyword>
<reference evidence="9 10" key="1">
    <citation type="submission" date="2013-12" db="EMBL/GenBank/DDBJ databases">
        <authorList>
            <consortium name="DOE Joint Genome Institute"/>
            <person name="Muyzer G."/>
            <person name="Huntemann M."/>
            <person name="Han J."/>
            <person name="Chen A."/>
            <person name="Kyrpides N."/>
            <person name="Mavromatis K."/>
            <person name="Markowitz V."/>
            <person name="Palaniappan K."/>
            <person name="Ivanova N."/>
            <person name="Schaumberg A."/>
            <person name="Pati A."/>
            <person name="Liolios K."/>
            <person name="Nordberg H.P."/>
            <person name="Cantor M.N."/>
            <person name="Hua S.X."/>
            <person name="Woyke T."/>
        </authorList>
    </citation>
    <scope>NUCLEOTIDE SEQUENCE [LARGE SCALE GENOMIC DNA]</scope>
    <source>
        <strain evidence="9 10">ARh 1</strain>
    </source>
</reference>
<dbReference type="STRING" id="713585.THITH_05570"/>
<evidence type="ECO:0000256" key="5">
    <source>
        <dbReference type="ARBA" id="ARBA00022989"/>
    </source>
</evidence>
<evidence type="ECO:0000256" key="3">
    <source>
        <dbReference type="ARBA" id="ARBA00022679"/>
    </source>
</evidence>
<feature type="transmembrane region" description="Helical" evidence="8">
    <location>
        <begin position="81"/>
        <end position="100"/>
    </location>
</feature>
<dbReference type="GO" id="GO:0005886">
    <property type="term" value="C:plasma membrane"/>
    <property type="evidence" value="ECO:0007669"/>
    <property type="project" value="UniProtKB-SubCell"/>
</dbReference>
<evidence type="ECO:0000313" key="10">
    <source>
        <dbReference type="Proteomes" id="UP000005289"/>
    </source>
</evidence>
<dbReference type="GO" id="GO:0044038">
    <property type="term" value="P:cell wall macromolecule biosynthetic process"/>
    <property type="evidence" value="ECO:0007669"/>
    <property type="project" value="TreeGrafter"/>
</dbReference>
<comment type="subcellular location">
    <subcellularLocation>
        <location evidence="1">Cell membrane</location>
        <topology evidence="1">Multi-pass membrane protein</topology>
    </subcellularLocation>
</comment>
<feature type="transmembrane region" description="Helical" evidence="8">
    <location>
        <begin position="51"/>
        <end position="69"/>
    </location>
</feature>
<feature type="binding site" evidence="7">
    <location>
        <position position="132"/>
    </location>
    <ligand>
        <name>Mg(2+)</name>
        <dbReference type="ChEBI" id="CHEBI:18420"/>
    </ligand>
</feature>
<dbReference type="GO" id="GO:0071555">
    <property type="term" value="P:cell wall organization"/>
    <property type="evidence" value="ECO:0007669"/>
    <property type="project" value="TreeGrafter"/>
</dbReference>
<dbReference type="GO" id="GO:0009103">
    <property type="term" value="P:lipopolysaccharide biosynthetic process"/>
    <property type="evidence" value="ECO:0007669"/>
    <property type="project" value="TreeGrafter"/>
</dbReference>
<keyword evidence="4 8" id="KW-0812">Transmembrane</keyword>
<evidence type="ECO:0000256" key="4">
    <source>
        <dbReference type="ARBA" id="ARBA00022692"/>
    </source>
</evidence>
<dbReference type="EMBL" id="CP007029">
    <property type="protein sequence ID" value="AHE97812.1"/>
    <property type="molecule type" value="Genomic_DNA"/>
</dbReference>
<feature type="transmembrane region" description="Helical" evidence="8">
    <location>
        <begin position="195"/>
        <end position="215"/>
    </location>
</feature>
<dbReference type="HOGENOM" id="CLU_023982_1_0_6"/>
<dbReference type="GO" id="GO:0016780">
    <property type="term" value="F:phosphotransferase activity, for other substituted phosphate groups"/>
    <property type="evidence" value="ECO:0007669"/>
    <property type="project" value="InterPro"/>
</dbReference>
<dbReference type="Proteomes" id="UP000005289">
    <property type="component" value="Chromosome"/>
</dbReference>
<evidence type="ECO:0000256" key="7">
    <source>
        <dbReference type="PIRSR" id="PIRSR600715-1"/>
    </source>
</evidence>
<protein>
    <submittedName>
        <fullName evidence="9">UDP-phosphate alpha-N-acetylglucosaminyl 1-phosphate transferase</fullName>
    </submittedName>
</protein>
<evidence type="ECO:0000313" key="9">
    <source>
        <dbReference type="EMBL" id="AHE97812.1"/>
    </source>
</evidence>
<evidence type="ECO:0000256" key="2">
    <source>
        <dbReference type="ARBA" id="ARBA00022475"/>
    </source>
</evidence>
<feature type="transmembrane region" description="Helical" evidence="8">
    <location>
        <begin position="112"/>
        <end position="132"/>
    </location>
</feature>
<evidence type="ECO:0000256" key="1">
    <source>
        <dbReference type="ARBA" id="ARBA00004651"/>
    </source>
</evidence>
<dbReference type="AlphaFoldDB" id="W0DKQ5"/>
<proteinExistence type="predicted"/>
<keyword evidence="6 8" id="KW-0472">Membrane</keyword>
<feature type="binding site" evidence="7">
    <location>
        <position position="197"/>
    </location>
    <ligand>
        <name>Mg(2+)</name>
        <dbReference type="ChEBI" id="CHEBI:18420"/>
    </ligand>
</feature>
<sequence length="345" mass="36419">MLLLRRPAMRLGLVDRPNHRKRHEGAVPLTGGVALLAALIVAATLTPVNWWALWSLPLGVVVLGLLGLVDDLVDIGSIVRLVVQLGVAWIMVVAGVQIVSLGNLLGTGPLNLGWVGPAFTILCVAFMINAINMMDGIDGLAGSISLLAVAGLSVLALSAGMDAKAAVGVLLASGLAAFLLFNLRSPWLRRAAVFLGDSGSMVLGFVLAWLAVAITQGPASSVAPISIAFLLLLPAADSLSVSFRRLRRGRNPLAADRTHLHHVLCRAGFPVSTVVALIAGNQLALVLLALACHFGSCPEPLQFALFTLLLLAYVGFSLNAHHFLRAMRRLRRRRLAAGRLKPEIG</sequence>
<feature type="transmembrane region" description="Helical" evidence="8">
    <location>
        <begin position="263"/>
        <end position="291"/>
    </location>
</feature>